<dbReference type="GO" id="GO:0004497">
    <property type="term" value="F:monooxygenase activity"/>
    <property type="evidence" value="ECO:0007669"/>
    <property type="project" value="UniProtKB-KW"/>
</dbReference>
<evidence type="ECO:0000313" key="15">
    <source>
        <dbReference type="Proteomes" id="UP001049176"/>
    </source>
</evidence>
<comment type="similarity">
    <text evidence="4">Belongs to the cytochrome P450 family.</text>
</comment>
<dbReference type="InterPro" id="IPR050121">
    <property type="entry name" value="Cytochrome_P450_monoxygenase"/>
</dbReference>
<dbReference type="InterPro" id="IPR002403">
    <property type="entry name" value="Cyt_P450_E_grp-IV"/>
</dbReference>
<dbReference type="GO" id="GO:0005506">
    <property type="term" value="F:iron ion binding"/>
    <property type="evidence" value="ECO:0007669"/>
    <property type="project" value="InterPro"/>
</dbReference>
<evidence type="ECO:0000256" key="7">
    <source>
        <dbReference type="ARBA" id="ARBA00022723"/>
    </source>
</evidence>
<accession>A0A9P7S877</accession>
<dbReference type="PRINTS" id="PR00465">
    <property type="entry name" value="EP450IV"/>
</dbReference>
<evidence type="ECO:0000256" key="10">
    <source>
        <dbReference type="ARBA" id="ARBA00023004"/>
    </source>
</evidence>
<organism evidence="14 15">
    <name type="scientific">Marasmius oreades</name>
    <name type="common">fairy-ring Marasmius</name>
    <dbReference type="NCBI Taxonomy" id="181124"/>
    <lineage>
        <taxon>Eukaryota</taxon>
        <taxon>Fungi</taxon>
        <taxon>Dikarya</taxon>
        <taxon>Basidiomycota</taxon>
        <taxon>Agaricomycotina</taxon>
        <taxon>Agaricomycetes</taxon>
        <taxon>Agaricomycetidae</taxon>
        <taxon>Agaricales</taxon>
        <taxon>Marasmiineae</taxon>
        <taxon>Marasmiaceae</taxon>
        <taxon>Marasmius</taxon>
    </lineage>
</organism>
<keyword evidence="9" id="KW-0560">Oxidoreductase</keyword>
<keyword evidence="8" id="KW-1133">Transmembrane helix</keyword>
<sequence length="534" mass="58798">MLEQLRSAPVMAFAMTGIWLLARYLYQRTVPSLRNVRGPPPESFFLGNIPQLISEDGHTFHTELTQNYGKVVKLHALLGGKHLYVFDHAAMEAILFQVDAFNMPDSFVAANHVMFGPCLVSTTGAHHRRSRKLMNPVFSPSRLRELVPILYGVAHQSSSNLVKHLSPETPSEVDILPILGSTALEFIGQAGLGHSFAESNSDALHAMKQLLFAAKRMIIPMQILPLLLRTMSPGLRRKLIDYVPLPDLHLARDLVDILDGTTKTILAKKKEGLRLGDSVIREQIGQGKDITSLLIKACDSEDGRMTEEELLGQMSVILFAGVDTTSTTAARCLQELSKNHVIQGRLRTEIANASIHGNLDYETLCDLPLLDAIARETLRMYPAAITSSREALKDSVLPLSTPMMGIDGTPIAEVFVPRGTVVHIGIRAANQDLTVWGDDATEWKPERWLKPPPDEDVQIPGVRPKLMTFIGGPRGCIGYKFAEISLKVLLAVLIQDFEFSPSQAEIIWKLGQAEAPTVDGKQAMPIMMTARASS</sequence>
<keyword evidence="5 13" id="KW-0349">Heme</keyword>
<evidence type="ECO:0000256" key="11">
    <source>
        <dbReference type="ARBA" id="ARBA00023033"/>
    </source>
</evidence>
<keyword evidence="6" id="KW-0812">Transmembrane</keyword>
<dbReference type="InterPro" id="IPR036396">
    <property type="entry name" value="Cyt_P450_sf"/>
</dbReference>
<evidence type="ECO:0000256" key="5">
    <source>
        <dbReference type="ARBA" id="ARBA00022617"/>
    </source>
</evidence>
<dbReference type="PANTHER" id="PTHR24305">
    <property type="entry name" value="CYTOCHROME P450"/>
    <property type="match status" value="1"/>
</dbReference>
<dbReference type="SUPFAM" id="SSF48264">
    <property type="entry name" value="Cytochrome P450"/>
    <property type="match status" value="1"/>
</dbReference>
<protein>
    <recommendedName>
        <fullName evidence="16">Cytochrome P450</fullName>
    </recommendedName>
</protein>
<dbReference type="InterPro" id="IPR001128">
    <property type="entry name" value="Cyt_P450"/>
</dbReference>
<dbReference type="Gene3D" id="1.10.630.10">
    <property type="entry name" value="Cytochrome P450"/>
    <property type="match status" value="1"/>
</dbReference>
<dbReference type="GeneID" id="66075474"/>
<keyword evidence="11" id="KW-0503">Monooxygenase</keyword>
<evidence type="ECO:0000256" key="6">
    <source>
        <dbReference type="ARBA" id="ARBA00022692"/>
    </source>
</evidence>
<keyword evidence="7 13" id="KW-0479">Metal-binding</keyword>
<evidence type="ECO:0000256" key="4">
    <source>
        <dbReference type="ARBA" id="ARBA00010617"/>
    </source>
</evidence>
<comment type="caution">
    <text evidence="14">The sequence shown here is derived from an EMBL/GenBank/DDBJ whole genome shotgun (WGS) entry which is preliminary data.</text>
</comment>
<evidence type="ECO:0000256" key="13">
    <source>
        <dbReference type="PIRSR" id="PIRSR602403-1"/>
    </source>
</evidence>
<reference evidence="14" key="1">
    <citation type="journal article" date="2021" name="Genome Biol. Evol.">
        <title>The assembled and annotated genome of the fairy-ring fungus Marasmius oreades.</title>
        <authorList>
            <person name="Hiltunen M."/>
            <person name="Ament-Velasquez S.L."/>
            <person name="Johannesson H."/>
        </authorList>
    </citation>
    <scope>NUCLEOTIDE SEQUENCE</scope>
    <source>
        <strain evidence="14">03SP1</strain>
    </source>
</reference>
<dbReference type="KEGG" id="more:E1B28_006398"/>
<dbReference type="RefSeq" id="XP_043012153.1">
    <property type="nucleotide sequence ID" value="XM_043151060.1"/>
</dbReference>
<comment type="cofactor">
    <cofactor evidence="1 13">
        <name>heme</name>
        <dbReference type="ChEBI" id="CHEBI:30413"/>
    </cofactor>
</comment>
<dbReference type="OrthoDB" id="1470350at2759"/>
<dbReference type="GO" id="GO:0016705">
    <property type="term" value="F:oxidoreductase activity, acting on paired donors, with incorporation or reduction of molecular oxygen"/>
    <property type="evidence" value="ECO:0007669"/>
    <property type="project" value="InterPro"/>
</dbReference>
<evidence type="ECO:0000256" key="2">
    <source>
        <dbReference type="ARBA" id="ARBA00004370"/>
    </source>
</evidence>
<evidence type="ECO:0000256" key="1">
    <source>
        <dbReference type="ARBA" id="ARBA00001971"/>
    </source>
</evidence>
<name>A0A9P7S877_9AGAR</name>
<evidence type="ECO:0000256" key="9">
    <source>
        <dbReference type="ARBA" id="ARBA00023002"/>
    </source>
</evidence>
<dbReference type="EMBL" id="CM032183">
    <property type="protein sequence ID" value="KAG7095683.1"/>
    <property type="molecule type" value="Genomic_DNA"/>
</dbReference>
<evidence type="ECO:0000313" key="14">
    <source>
        <dbReference type="EMBL" id="KAG7095683.1"/>
    </source>
</evidence>
<comment type="subcellular location">
    <subcellularLocation>
        <location evidence="2">Membrane</location>
    </subcellularLocation>
</comment>
<keyword evidence="15" id="KW-1185">Reference proteome</keyword>
<dbReference type="Pfam" id="PF00067">
    <property type="entry name" value="p450"/>
    <property type="match status" value="1"/>
</dbReference>
<dbReference type="AlphaFoldDB" id="A0A9P7S877"/>
<evidence type="ECO:0008006" key="16">
    <source>
        <dbReference type="Google" id="ProtNLM"/>
    </source>
</evidence>
<dbReference type="Proteomes" id="UP001049176">
    <property type="component" value="Chromosome 3"/>
</dbReference>
<proteinExistence type="inferred from homology"/>
<keyword evidence="10 13" id="KW-0408">Iron</keyword>
<evidence type="ECO:0000256" key="12">
    <source>
        <dbReference type="ARBA" id="ARBA00023136"/>
    </source>
</evidence>
<evidence type="ECO:0000256" key="8">
    <source>
        <dbReference type="ARBA" id="ARBA00022989"/>
    </source>
</evidence>
<dbReference type="GO" id="GO:0016020">
    <property type="term" value="C:membrane"/>
    <property type="evidence" value="ECO:0007669"/>
    <property type="project" value="UniProtKB-SubCell"/>
</dbReference>
<keyword evidence="12" id="KW-0472">Membrane</keyword>
<comment type="pathway">
    <text evidence="3">Secondary metabolite biosynthesis; terpenoid biosynthesis.</text>
</comment>
<dbReference type="PANTHER" id="PTHR24305:SF166">
    <property type="entry name" value="CYTOCHROME P450 12A4, MITOCHONDRIAL-RELATED"/>
    <property type="match status" value="1"/>
</dbReference>
<dbReference type="GO" id="GO:0020037">
    <property type="term" value="F:heme binding"/>
    <property type="evidence" value="ECO:0007669"/>
    <property type="project" value="InterPro"/>
</dbReference>
<gene>
    <name evidence="14" type="ORF">E1B28_006398</name>
</gene>
<feature type="binding site" description="axial binding residue" evidence="13">
    <location>
        <position position="476"/>
    </location>
    <ligand>
        <name>heme</name>
        <dbReference type="ChEBI" id="CHEBI:30413"/>
    </ligand>
    <ligandPart>
        <name>Fe</name>
        <dbReference type="ChEBI" id="CHEBI:18248"/>
    </ligandPart>
</feature>
<evidence type="ECO:0000256" key="3">
    <source>
        <dbReference type="ARBA" id="ARBA00004721"/>
    </source>
</evidence>
<dbReference type="PRINTS" id="PR00385">
    <property type="entry name" value="P450"/>
</dbReference>